<dbReference type="EMBL" id="AANZ01000011">
    <property type="protein sequence ID" value="EAQ80086.1"/>
    <property type="molecule type" value="Genomic_DNA"/>
</dbReference>
<dbReference type="Proteomes" id="UP000004358">
    <property type="component" value="Unassembled WGS sequence"/>
</dbReference>
<accession>A3ZU23</accession>
<proteinExistence type="predicted"/>
<dbReference type="RefSeq" id="WP_002654730.1">
    <property type="nucleotide sequence ID" value="NZ_CH672377.1"/>
</dbReference>
<dbReference type="HOGENOM" id="CLU_735019_0_0_0"/>
<reference evidence="2 3" key="1">
    <citation type="submission" date="2006-02" db="EMBL/GenBank/DDBJ databases">
        <authorList>
            <person name="Amann R."/>
            <person name="Ferriera S."/>
            <person name="Johnson J."/>
            <person name="Kravitz S."/>
            <person name="Halpern A."/>
            <person name="Remington K."/>
            <person name="Beeson K."/>
            <person name="Tran B."/>
            <person name="Rogers Y.-H."/>
            <person name="Friedman R."/>
            <person name="Venter J.C."/>
        </authorList>
    </citation>
    <scope>NUCLEOTIDE SEQUENCE [LARGE SCALE GENOMIC DNA]</scope>
    <source>
        <strain evidence="2 3">DSM 3645</strain>
    </source>
</reference>
<dbReference type="InterPro" id="IPR012334">
    <property type="entry name" value="Pectin_lyas_fold"/>
</dbReference>
<dbReference type="InterPro" id="IPR011050">
    <property type="entry name" value="Pectin_lyase_fold/virulence"/>
</dbReference>
<dbReference type="STRING" id="314230.DSM3645_05670"/>
<dbReference type="Gene3D" id="2.160.20.10">
    <property type="entry name" value="Single-stranded right-handed beta-helix, Pectin lyase-like"/>
    <property type="match status" value="1"/>
</dbReference>
<organism evidence="2 3">
    <name type="scientific">Blastopirellula marina DSM 3645</name>
    <dbReference type="NCBI Taxonomy" id="314230"/>
    <lineage>
        <taxon>Bacteria</taxon>
        <taxon>Pseudomonadati</taxon>
        <taxon>Planctomycetota</taxon>
        <taxon>Planctomycetia</taxon>
        <taxon>Pirellulales</taxon>
        <taxon>Pirellulaceae</taxon>
        <taxon>Blastopirellula</taxon>
    </lineage>
</organism>
<dbReference type="eggNOG" id="ENOG502ZBDC">
    <property type="taxonomic scope" value="Bacteria"/>
</dbReference>
<dbReference type="OrthoDB" id="251904at2"/>
<feature type="signal peptide" evidence="1">
    <location>
        <begin position="1"/>
        <end position="25"/>
    </location>
</feature>
<feature type="chain" id="PRO_5002664104" description="Right handed beta helix domain-containing protein" evidence="1">
    <location>
        <begin position="26"/>
        <end position="376"/>
    </location>
</feature>
<keyword evidence="1" id="KW-0732">Signal</keyword>
<name>A3ZU23_9BACT</name>
<evidence type="ECO:0000313" key="3">
    <source>
        <dbReference type="Proteomes" id="UP000004358"/>
    </source>
</evidence>
<sequence length="376" mass="40560">MPKPFSLLCVSLVLAMLLIAAPLSAREWHVNAATGSDANSGGAAEPFKSLQKGINSAQDGDVIQLYPHGAVIRQSASFGNRSGITIEGNGVTLDGADPLPVDGWETVGVNLYRRVLKRTPLDRHLLIVAGVMQRMGRTQSAGSPQFPAPADLKPGQFCFENIDEKTGWLYVCGPIKNLEWSTRVNGIGLGGVCQRIVVRNLNTRNFLNDGFNIHGDGRELTFENINGYDCFDEGFSAHETSECLITGGKFYGNENGIADVNASETVYRNCEFYGNVNTDVLLIGKAHALIDCKILNSTSAAALVAGPRSEDKLFALRLQHVTITTQQKSDRGLVRINGGTLLVDNCVCENIGFNTLGADVTYQGRNLVDGVELDAR</sequence>
<evidence type="ECO:0008006" key="4">
    <source>
        <dbReference type="Google" id="ProtNLM"/>
    </source>
</evidence>
<evidence type="ECO:0000313" key="2">
    <source>
        <dbReference type="EMBL" id="EAQ80086.1"/>
    </source>
</evidence>
<dbReference type="AlphaFoldDB" id="A3ZU23"/>
<comment type="caution">
    <text evidence="2">The sequence shown here is derived from an EMBL/GenBank/DDBJ whole genome shotgun (WGS) entry which is preliminary data.</text>
</comment>
<dbReference type="SUPFAM" id="SSF51126">
    <property type="entry name" value="Pectin lyase-like"/>
    <property type="match status" value="1"/>
</dbReference>
<protein>
    <recommendedName>
        <fullName evidence="4">Right handed beta helix domain-containing protein</fullName>
    </recommendedName>
</protein>
<gene>
    <name evidence="2" type="ORF">DSM3645_05670</name>
</gene>
<evidence type="ECO:0000256" key="1">
    <source>
        <dbReference type="SAM" id="SignalP"/>
    </source>
</evidence>